<gene>
    <name evidence="3" type="ORF">ETQ85_06545</name>
</gene>
<feature type="domain" description="Zinc finger/thioredoxin putative" evidence="2">
    <location>
        <begin position="4"/>
        <end position="38"/>
    </location>
</feature>
<organism evidence="3 4">
    <name type="scientific">Zoogloea oleivorans</name>
    <dbReference type="NCBI Taxonomy" id="1552750"/>
    <lineage>
        <taxon>Bacteria</taxon>
        <taxon>Pseudomonadati</taxon>
        <taxon>Pseudomonadota</taxon>
        <taxon>Betaproteobacteria</taxon>
        <taxon>Rhodocyclales</taxon>
        <taxon>Zoogloeaceae</taxon>
        <taxon>Zoogloea</taxon>
    </lineage>
</organism>
<feature type="region of interest" description="Disordered" evidence="1">
    <location>
        <begin position="234"/>
        <end position="272"/>
    </location>
</feature>
<dbReference type="InterPro" id="IPR021834">
    <property type="entry name" value="DUF3426"/>
</dbReference>
<name>A0A6C2D295_9RHOO</name>
<sequence length="433" mass="47319">MILARCPACSTTFRVRPEQLSARQGRVRCGQCNHAFNALESVVDESPLADATPAPVILPTGIETSLFVLEEKLPDEEVPPPVEATVSDDYTWPPEIDAPAEATEPAAPLAIDIPPLPPVDTEFPNEPPTFLLQEDTEPEFREEPAFAAHQDDAEWLEPTGEIGAEAAQEWPPADTEAEDIFAPAMEFPLPDDETPRAIEEVPAPQPFETAPPLPDTHQGPVDFDALIHTRDVTQPLISPLARPHRSDEPALPIEEEPEEDPADAPAVSEESGVSPALRQAAWSAGATLLFLALLAQGVLVLRDEIVQSTPQMRPFMESLCAGLGCELPLPRDPAAIAIESSDIQPDAGREAFFTLHATLRNRAEFQQAWPHLEITLTDARDKALVRRVLEPIQWLPTDAPRDAFPARREVVTRVTFEAPGVAAAGYRVYAFYP</sequence>
<evidence type="ECO:0000256" key="1">
    <source>
        <dbReference type="SAM" id="MobiDB-lite"/>
    </source>
</evidence>
<protein>
    <submittedName>
        <fullName evidence="3">DUF3426 domain-containing protein</fullName>
    </submittedName>
</protein>
<comment type="caution">
    <text evidence="3">The sequence shown here is derived from an EMBL/GenBank/DDBJ whole genome shotgun (WGS) entry which is preliminary data.</text>
</comment>
<accession>A0A6C2D295</accession>
<keyword evidence="4" id="KW-1185">Reference proteome</keyword>
<dbReference type="OrthoDB" id="5294582at2"/>
<dbReference type="InterPro" id="IPR011723">
    <property type="entry name" value="Znf/thioredoxin_put"/>
</dbReference>
<dbReference type="Pfam" id="PF13719">
    <property type="entry name" value="Zn_ribbon_5"/>
    <property type="match status" value="1"/>
</dbReference>
<dbReference type="Proteomes" id="UP000389128">
    <property type="component" value="Unassembled WGS sequence"/>
</dbReference>
<evidence type="ECO:0000313" key="3">
    <source>
        <dbReference type="EMBL" id="TYC60161.1"/>
    </source>
</evidence>
<dbReference type="Pfam" id="PF11906">
    <property type="entry name" value="DUF3426"/>
    <property type="match status" value="1"/>
</dbReference>
<proteinExistence type="predicted"/>
<evidence type="ECO:0000259" key="2">
    <source>
        <dbReference type="Pfam" id="PF13719"/>
    </source>
</evidence>
<evidence type="ECO:0000313" key="4">
    <source>
        <dbReference type="Proteomes" id="UP000389128"/>
    </source>
</evidence>
<reference evidence="3 4" key="1">
    <citation type="submission" date="2019-01" db="EMBL/GenBank/DDBJ databases">
        <title>Zoogloea oleivorans genome sequencing and assembly.</title>
        <authorList>
            <person name="Tancsics A."/>
            <person name="Farkas M."/>
            <person name="Kriszt B."/>
            <person name="Maroti G."/>
            <person name="Horvath B."/>
        </authorList>
    </citation>
    <scope>NUCLEOTIDE SEQUENCE [LARGE SCALE GENOMIC DNA]</scope>
    <source>
        <strain evidence="3 4">Buc</strain>
    </source>
</reference>
<dbReference type="NCBIfam" id="TIGR02098">
    <property type="entry name" value="MJ0042_CXXC"/>
    <property type="match status" value="1"/>
</dbReference>
<feature type="compositionally biased region" description="Acidic residues" evidence="1">
    <location>
        <begin position="253"/>
        <end position="262"/>
    </location>
</feature>
<dbReference type="RefSeq" id="WP_148578251.1">
    <property type="nucleotide sequence ID" value="NZ_SDKK01000005.1"/>
</dbReference>
<dbReference type="EMBL" id="SDKK01000005">
    <property type="protein sequence ID" value="TYC60161.1"/>
    <property type="molecule type" value="Genomic_DNA"/>
</dbReference>
<dbReference type="AlphaFoldDB" id="A0A6C2D295"/>